<evidence type="ECO:0000313" key="3">
    <source>
        <dbReference type="EMBL" id="MCL1628934.1"/>
    </source>
</evidence>
<comment type="caution">
    <text evidence="3">The sequence shown here is derived from an EMBL/GenBank/DDBJ whole genome shotgun (WGS) entry which is preliminary data.</text>
</comment>
<protein>
    <recommendedName>
        <fullName evidence="5">DUF4139 domain-containing protein</fullName>
    </recommendedName>
</protein>
<keyword evidence="4" id="KW-1185">Reference proteome</keyword>
<reference evidence="3 4" key="1">
    <citation type="submission" date="2022-05" db="EMBL/GenBank/DDBJ databases">
        <title>Seasonal and diel survey of microbial diversity of the Tyrrhenian coast.</title>
        <authorList>
            <person name="Gattoni G."/>
            <person name="Corral P."/>
        </authorList>
    </citation>
    <scope>NUCLEOTIDE SEQUENCE [LARGE SCALE GENOMIC DNA]</scope>
    <source>
        <strain evidence="3 4">V10</strain>
    </source>
</reference>
<dbReference type="RefSeq" id="WP_249058257.1">
    <property type="nucleotide sequence ID" value="NZ_JALZWP010000007.1"/>
</dbReference>
<organism evidence="3 4">
    <name type="scientific">Roseinatronobacter domitianus</name>
    <dbReference type="NCBI Taxonomy" id="2940293"/>
    <lineage>
        <taxon>Bacteria</taxon>
        <taxon>Pseudomonadati</taxon>
        <taxon>Pseudomonadota</taxon>
        <taxon>Alphaproteobacteria</taxon>
        <taxon>Rhodobacterales</taxon>
        <taxon>Paracoccaceae</taxon>
        <taxon>Roseinatronobacter</taxon>
    </lineage>
</organism>
<feature type="chain" id="PRO_5046662598" description="DUF4139 domain-containing protein" evidence="2">
    <location>
        <begin position="20"/>
        <end position="616"/>
    </location>
</feature>
<evidence type="ECO:0000256" key="1">
    <source>
        <dbReference type="SAM" id="Coils"/>
    </source>
</evidence>
<keyword evidence="1" id="KW-0175">Coiled coil</keyword>
<name>A0ABT0M253_9RHOB</name>
<sequence length="616" mass="65899">MRPMTALLLCSALTTPAMAENQLRAVTLSTAGVAMLEAEGQIDAGGLRLTLRRSDMNDFLKSLRVADPSGASPRLTLPGPGGLDDAFATLPFPPEALSDLTALIAAMQGAPARLTRRAATLEGRLMGTQPTPCDDGRAGCVAVSLMDDDGQIVQIPLDDATTLVLQDGADRAALASALDAIRAQGRASRIEVMIESADTSPREISLGWLQPAPVWKTAWRAVEGPDGLALTGWAVLENTTGQDWEAVSLTLATGAVRALDARLYERTDAPRETAPQFAPMLAESAMARSFADAPMVEAAPVTMTEGASFSAYTLSEPVTLASGQMLSLPFLQEQATTARLTLYRGGSYATHPMMALEVENPLPLRLPAGVVTVYDAARGHAGDALMPELAPGDSALVEFAEDSAVTIREDRNERTRITEATVTDGVLVARERVELTTTYRIEGAESGPRTLTLLHPRRAGWDMQTTGGTQELDATRFNVDAPSGDITAFAVVESRTTSTRLALLELSLDDLVYWEGRMPSPDTIAVFKQLRALRNEQADLEDQIARTQAMEAQLIADQDRLARLIAQLGDDSDANAERRERVDAIDTEIAALRAQRAELERGLASTSKQLSAVLGQ</sequence>
<dbReference type="EMBL" id="JALZWP010000007">
    <property type="protein sequence ID" value="MCL1628934.1"/>
    <property type="molecule type" value="Genomic_DNA"/>
</dbReference>
<accession>A0ABT0M253</accession>
<evidence type="ECO:0000256" key="2">
    <source>
        <dbReference type="SAM" id="SignalP"/>
    </source>
</evidence>
<feature type="signal peptide" evidence="2">
    <location>
        <begin position="1"/>
        <end position="19"/>
    </location>
</feature>
<feature type="coiled-coil region" evidence="1">
    <location>
        <begin position="582"/>
        <end position="609"/>
    </location>
</feature>
<evidence type="ECO:0008006" key="5">
    <source>
        <dbReference type="Google" id="ProtNLM"/>
    </source>
</evidence>
<proteinExistence type="predicted"/>
<dbReference type="Proteomes" id="UP001202550">
    <property type="component" value="Unassembled WGS sequence"/>
</dbReference>
<gene>
    <name evidence="3" type="ORF">M3N55_09330</name>
</gene>
<evidence type="ECO:0000313" key="4">
    <source>
        <dbReference type="Proteomes" id="UP001202550"/>
    </source>
</evidence>
<keyword evidence="2" id="KW-0732">Signal</keyword>